<organism evidence="1">
    <name type="scientific">Anguilla anguilla</name>
    <name type="common">European freshwater eel</name>
    <name type="synonym">Muraena anguilla</name>
    <dbReference type="NCBI Taxonomy" id="7936"/>
    <lineage>
        <taxon>Eukaryota</taxon>
        <taxon>Metazoa</taxon>
        <taxon>Chordata</taxon>
        <taxon>Craniata</taxon>
        <taxon>Vertebrata</taxon>
        <taxon>Euteleostomi</taxon>
        <taxon>Actinopterygii</taxon>
        <taxon>Neopterygii</taxon>
        <taxon>Teleostei</taxon>
        <taxon>Anguilliformes</taxon>
        <taxon>Anguillidae</taxon>
        <taxon>Anguilla</taxon>
    </lineage>
</organism>
<evidence type="ECO:0000313" key="1">
    <source>
        <dbReference type="EMBL" id="JAH90878.1"/>
    </source>
</evidence>
<reference evidence="1" key="2">
    <citation type="journal article" date="2015" name="Fish Shellfish Immunol.">
        <title>Early steps in the European eel (Anguilla anguilla)-Vibrio vulnificus interaction in the gills: Role of the RtxA13 toxin.</title>
        <authorList>
            <person name="Callol A."/>
            <person name="Pajuelo D."/>
            <person name="Ebbesson L."/>
            <person name="Teles M."/>
            <person name="MacKenzie S."/>
            <person name="Amaro C."/>
        </authorList>
    </citation>
    <scope>NUCLEOTIDE SEQUENCE</scope>
</reference>
<name>A0A0E9WN40_ANGAN</name>
<reference evidence="1" key="1">
    <citation type="submission" date="2014-11" db="EMBL/GenBank/DDBJ databases">
        <authorList>
            <person name="Amaro Gonzalez C."/>
        </authorList>
    </citation>
    <scope>NUCLEOTIDE SEQUENCE</scope>
</reference>
<dbReference type="AlphaFoldDB" id="A0A0E9WN40"/>
<protein>
    <submittedName>
        <fullName evidence="1">Uncharacterized protein</fullName>
    </submittedName>
</protein>
<accession>A0A0E9WN40</accession>
<sequence>MWVVPPGNTQKPVFLLPCSPLKSLKYLVLGLFLEHKHGIDNTVEVDENDSDTTEPKMFFFVFFFF</sequence>
<dbReference type="EMBL" id="GBXM01017699">
    <property type="protein sequence ID" value="JAH90878.1"/>
    <property type="molecule type" value="Transcribed_RNA"/>
</dbReference>
<proteinExistence type="predicted"/>